<sequence length="196" mass="22196">MDKCKTGLGYNVVPLPYTKNFMPPKSDLVYPSLDDFVDVNESISESVVEKPSVETNEPKSARKENGALIIEEWPSDSDEENVPKVKTVKPNFTKIEFVKPKTDRKSVEQIRQDTYNQSFSPSRSPRGNKRNWNQQMPADPLFSQNSKDSFDDGFKPSKEEEKKDVEDPGNESGNPTEGKDSEVPSTEEPRINHRDG</sequence>
<organism evidence="2 3">
    <name type="scientific">Tanacetum coccineum</name>
    <dbReference type="NCBI Taxonomy" id="301880"/>
    <lineage>
        <taxon>Eukaryota</taxon>
        <taxon>Viridiplantae</taxon>
        <taxon>Streptophyta</taxon>
        <taxon>Embryophyta</taxon>
        <taxon>Tracheophyta</taxon>
        <taxon>Spermatophyta</taxon>
        <taxon>Magnoliopsida</taxon>
        <taxon>eudicotyledons</taxon>
        <taxon>Gunneridae</taxon>
        <taxon>Pentapetalae</taxon>
        <taxon>asterids</taxon>
        <taxon>campanulids</taxon>
        <taxon>Asterales</taxon>
        <taxon>Asteraceae</taxon>
        <taxon>Asteroideae</taxon>
        <taxon>Anthemideae</taxon>
        <taxon>Anthemidinae</taxon>
        <taxon>Tanacetum</taxon>
    </lineage>
</organism>
<keyword evidence="3" id="KW-1185">Reference proteome</keyword>
<feature type="compositionally biased region" description="Basic and acidic residues" evidence="1">
    <location>
        <begin position="148"/>
        <end position="166"/>
    </location>
</feature>
<accession>A0ABQ4YP01</accession>
<reference evidence="2" key="2">
    <citation type="submission" date="2022-01" db="EMBL/GenBank/DDBJ databases">
        <authorList>
            <person name="Yamashiro T."/>
            <person name="Shiraishi A."/>
            <person name="Satake H."/>
            <person name="Nakayama K."/>
        </authorList>
    </citation>
    <scope>NUCLEOTIDE SEQUENCE</scope>
</reference>
<feature type="compositionally biased region" description="Basic and acidic residues" evidence="1">
    <location>
        <begin position="177"/>
        <end position="196"/>
    </location>
</feature>
<evidence type="ECO:0000313" key="3">
    <source>
        <dbReference type="Proteomes" id="UP001151760"/>
    </source>
</evidence>
<dbReference type="EMBL" id="BQNB010010580">
    <property type="protein sequence ID" value="GJS79191.1"/>
    <property type="molecule type" value="Genomic_DNA"/>
</dbReference>
<reference evidence="2" key="1">
    <citation type="journal article" date="2022" name="Int. J. Mol. Sci.">
        <title>Draft Genome of Tanacetum Coccineum: Genomic Comparison of Closely Related Tanacetum-Family Plants.</title>
        <authorList>
            <person name="Yamashiro T."/>
            <person name="Shiraishi A."/>
            <person name="Nakayama K."/>
            <person name="Satake H."/>
        </authorList>
    </citation>
    <scope>NUCLEOTIDE SEQUENCE</scope>
</reference>
<protein>
    <submittedName>
        <fullName evidence="2">Uncharacterized protein</fullName>
    </submittedName>
</protein>
<name>A0ABQ4YP01_9ASTR</name>
<evidence type="ECO:0000313" key="2">
    <source>
        <dbReference type="EMBL" id="GJS79191.1"/>
    </source>
</evidence>
<gene>
    <name evidence="2" type="ORF">Tco_0729072</name>
</gene>
<feature type="compositionally biased region" description="Basic and acidic residues" evidence="1">
    <location>
        <begin position="96"/>
        <end position="111"/>
    </location>
</feature>
<evidence type="ECO:0000256" key="1">
    <source>
        <dbReference type="SAM" id="MobiDB-lite"/>
    </source>
</evidence>
<feature type="compositionally biased region" description="Basic and acidic residues" evidence="1">
    <location>
        <begin position="48"/>
        <end position="65"/>
    </location>
</feature>
<proteinExistence type="predicted"/>
<feature type="compositionally biased region" description="Polar residues" evidence="1">
    <location>
        <begin position="112"/>
        <end position="147"/>
    </location>
</feature>
<dbReference type="Proteomes" id="UP001151760">
    <property type="component" value="Unassembled WGS sequence"/>
</dbReference>
<comment type="caution">
    <text evidence="2">The sequence shown here is derived from an EMBL/GenBank/DDBJ whole genome shotgun (WGS) entry which is preliminary data.</text>
</comment>
<feature type="region of interest" description="Disordered" evidence="1">
    <location>
        <begin position="48"/>
        <end position="196"/>
    </location>
</feature>